<dbReference type="AlphaFoldDB" id="X0W7D7"/>
<sequence length="76" mass="8945">MLRGYKSMEGNMTGRQYTRYRLWTMRYLTASTERQRQAAKAKLDALFAEMDRCRWDAVAVTQMRQTQPPQAAHEEG</sequence>
<proteinExistence type="predicted"/>
<protein>
    <submittedName>
        <fullName evidence="1">Uncharacterized protein</fullName>
    </submittedName>
</protein>
<reference evidence="1" key="1">
    <citation type="journal article" date="2014" name="Front. Microbiol.">
        <title>High frequency of phylogenetically diverse reductive dehalogenase-homologous genes in deep subseafloor sedimentary metagenomes.</title>
        <authorList>
            <person name="Kawai M."/>
            <person name="Futagami T."/>
            <person name="Toyoda A."/>
            <person name="Takaki Y."/>
            <person name="Nishi S."/>
            <person name="Hori S."/>
            <person name="Arai W."/>
            <person name="Tsubouchi T."/>
            <person name="Morono Y."/>
            <person name="Uchiyama I."/>
            <person name="Ito T."/>
            <person name="Fujiyama A."/>
            <person name="Inagaki F."/>
            <person name="Takami H."/>
        </authorList>
    </citation>
    <scope>NUCLEOTIDE SEQUENCE</scope>
    <source>
        <strain evidence="1">Expedition CK06-06</strain>
    </source>
</reference>
<dbReference type="EMBL" id="BARS01032246">
    <property type="protein sequence ID" value="GAG26864.1"/>
    <property type="molecule type" value="Genomic_DNA"/>
</dbReference>
<organism evidence="1">
    <name type="scientific">marine sediment metagenome</name>
    <dbReference type="NCBI Taxonomy" id="412755"/>
    <lineage>
        <taxon>unclassified sequences</taxon>
        <taxon>metagenomes</taxon>
        <taxon>ecological metagenomes</taxon>
    </lineage>
</organism>
<accession>X0W7D7</accession>
<gene>
    <name evidence="1" type="ORF">S01H1_50073</name>
</gene>
<name>X0W7D7_9ZZZZ</name>
<comment type="caution">
    <text evidence="1">The sequence shown here is derived from an EMBL/GenBank/DDBJ whole genome shotgun (WGS) entry which is preliminary data.</text>
</comment>
<evidence type="ECO:0000313" key="1">
    <source>
        <dbReference type="EMBL" id="GAG26864.1"/>
    </source>
</evidence>